<dbReference type="AlphaFoldDB" id="A0A1M6LMP6"/>
<comment type="catalytic activity">
    <reaction evidence="11">
        <text>L-threonine + hydrogencarbonate + ATP = L-threonylcarbamoyladenylate + diphosphate + H2O</text>
        <dbReference type="Rhea" id="RHEA:36407"/>
        <dbReference type="ChEBI" id="CHEBI:15377"/>
        <dbReference type="ChEBI" id="CHEBI:17544"/>
        <dbReference type="ChEBI" id="CHEBI:30616"/>
        <dbReference type="ChEBI" id="CHEBI:33019"/>
        <dbReference type="ChEBI" id="CHEBI:57926"/>
        <dbReference type="ChEBI" id="CHEBI:73682"/>
        <dbReference type="EC" id="2.7.7.87"/>
    </reaction>
</comment>
<dbReference type="GO" id="GO:0005737">
    <property type="term" value="C:cytoplasm"/>
    <property type="evidence" value="ECO:0007669"/>
    <property type="project" value="UniProtKB-SubCell"/>
</dbReference>
<dbReference type="Gene3D" id="3.90.870.10">
    <property type="entry name" value="DHBP synthase"/>
    <property type="match status" value="1"/>
</dbReference>
<evidence type="ECO:0000256" key="8">
    <source>
        <dbReference type="ARBA" id="ARBA00022741"/>
    </source>
</evidence>
<proteinExistence type="inferred from homology"/>
<comment type="subcellular location">
    <subcellularLocation>
        <location evidence="1">Cytoplasm</location>
    </subcellularLocation>
</comment>
<evidence type="ECO:0000256" key="9">
    <source>
        <dbReference type="ARBA" id="ARBA00022840"/>
    </source>
</evidence>
<dbReference type="EC" id="2.7.7.87" evidence="3"/>
<dbReference type="GO" id="GO:0008033">
    <property type="term" value="P:tRNA processing"/>
    <property type="evidence" value="ECO:0007669"/>
    <property type="project" value="UniProtKB-KW"/>
</dbReference>
<evidence type="ECO:0000256" key="7">
    <source>
        <dbReference type="ARBA" id="ARBA00022695"/>
    </source>
</evidence>
<evidence type="ECO:0000256" key="4">
    <source>
        <dbReference type="ARBA" id="ARBA00022490"/>
    </source>
</evidence>
<dbReference type="InterPro" id="IPR006070">
    <property type="entry name" value="Sua5-like_dom"/>
</dbReference>
<dbReference type="NCBIfam" id="TIGR00057">
    <property type="entry name" value="L-threonylcarbamoyladenylate synthase"/>
    <property type="match status" value="1"/>
</dbReference>
<keyword evidence="6" id="KW-0819">tRNA processing</keyword>
<reference evidence="14" key="1">
    <citation type="submission" date="2016-11" db="EMBL/GenBank/DDBJ databases">
        <authorList>
            <person name="Varghese N."/>
            <person name="Submissions S."/>
        </authorList>
    </citation>
    <scope>NUCLEOTIDE SEQUENCE [LARGE SCALE GENOMIC DNA]</scope>
    <source>
        <strain evidence="14">DSM 26134</strain>
    </source>
</reference>
<evidence type="ECO:0000256" key="3">
    <source>
        <dbReference type="ARBA" id="ARBA00012584"/>
    </source>
</evidence>
<keyword evidence="7" id="KW-0548">Nucleotidyltransferase</keyword>
<feature type="domain" description="YrdC-like" evidence="12">
    <location>
        <begin position="5"/>
        <end position="191"/>
    </location>
</feature>
<comment type="similarity">
    <text evidence="2">Belongs to the SUA5 family.</text>
</comment>
<protein>
    <recommendedName>
        <fullName evidence="10">L-threonylcarbamoyladenylate synthase</fullName>
        <ecNumber evidence="3">2.7.7.87</ecNumber>
    </recommendedName>
    <alternativeName>
        <fullName evidence="10">L-threonylcarbamoyladenylate synthase</fullName>
    </alternativeName>
</protein>
<evidence type="ECO:0000313" key="14">
    <source>
        <dbReference type="Proteomes" id="UP000184474"/>
    </source>
</evidence>
<evidence type="ECO:0000256" key="6">
    <source>
        <dbReference type="ARBA" id="ARBA00022694"/>
    </source>
</evidence>
<gene>
    <name evidence="13" type="ORF">SAMN04488028_1011024</name>
</gene>
<sequence length="202" mass="21452">MAQIGKDIKVAASLLNTSKLVAIPTDTVYGLAGNAFDPESIKAIYAVKGRPMDKALIAQTDSIEKVRTFVKEFPKAAEKLAAKFWPGALTLVLEANEKIPPEMLAGGHTVGVRICGHPMTLALLGKLDFPVALPSANLHSQPSPVTAQEVDAQLGDQIEYILDGDKCDIGFESTIVGFTGEKPLILRQGAIAAEDIFAVLEA</sequence>
<dbReference type="PANTHER" id="PTHR17490">
    <property type="entry name" value="SUA5"/>
    <property type="match status" value="1"/>
</dbReference>
<keyword evidence="5" id="KW-0808">Transferase</keyword>
<dbReference type="InterPro" id="IPR017945">
    <property type="entry name" value="DHBP_synth_RibB-like_a/b_dom"/>
</dbReference>
<accession>A0A1M6LMP6</accession>
<evidence type="ECO:0000256" key="1">
    <source>
        <dbReference type="ARBA" id="ARBA00004496"/>
    </source>
</evidence>
<keyword evidence="8" id="KW-0547">Nucleotide-binding</keyword>
<dbReference type="EMBL" id="FRAA01000001">
    <property type="protein sequence ID" value="SHJ72415.1"/>
    <property type="molecule type" value="Genomic_DNA"/>
</dbReference>
<dbReference type="Proteomes" id="UP000184474">
    <property type="component" value="Unassembled WGS sequence"/>
</dbReference>
<evidence type="ECO:0000256" key="10">
    <source>
        <dbReference type="ARBA" id="ARBA00029774"/>
    </source>
</evidence>
<evidence type="ECO:0000256" key="2">
    <source>
        <dbReference type="ARBA" id="ARBA00007663"/>
    </source>
</evidence>
<keyword evidence="9" id="KW-0067">ATP-binding</keyword>
<dbReference type="PANTHER" id="PTHR17490:SF16">
    <property type="entry name" value="THREONYLCARBAMOYL-AMP SYNTHASE"/>
    <property type="match status" value="1"/>
</dbReference>
<dbReference type="Pfam" id="PF01300">
    <property type="entry name" value="Sua5_yciO_yrdC"/>
    <property type="match status" value="1"/>
</dbReference>
<dbReference type="SUPFAM" id="SSF55821">
    <property type="entry name" value="YrdC/RibB"/>
    <property type="match status" value="1"/>
</dbReference>
<dbReference type="GO" id="GO:0003725">
    <property type="term" value="F:double-stranded RNA binding"/>
    <property type="evidence" value="ECO:0007669"/>
    <property type="project" value="InterPro"/>
</dbReference>
<evidence type="ECO:0000256" key="5">
    <source>
        <dbReference type="ARBA" id="ARBA00022679"/>
    </source>
</evidence>
<evidence type="ECO:0000259" key="12">
    <source>
        <dbReference type="PROSITE" id="PS51163"/>
    </source>
</evidence>
<dbReference type="GO" id="GO:0061710">
    <property type="term" value="F:L-threonylcarbamoyladenylate synthase"/>
    <property type="evidence" value="ECO:0007669"/>
    <property type="project" value="UniProtKB-EC"/>
</dbReference>
<dbReference type="GO" id="GO:0005524">
    <property type="term" value="F:ATP binding"/>
    <property type="evidence" value="ECO:0007669"/>
    <property type="project" value="UniProtKB-KW"/>
</dbReference>
<dbReference type="InterPro" id="IPR050156">
    <property type="entry name" value="TC-AMP_synthase_SUA5"/>
</dbReference>
<dbReference type="RefSeq" id="WP_073119916.1">
    <property type="nucleotide sequence ID" value="NZ_FRAA01000001.1"/>
</dbReference>
<name>A0A1M6LMP6_REIAG</name>
<dbReference type="GO" id="GO:0006450">
    <property type="term" value="P:regulation of translational fidelity"/>
    <property type="evidence" value="ECO:0007669"/>
    <property type="project" value="TreeGrafter"/>
</dbReference>
<evidence type="ECO:0000313" key="13">
    <source>
        <dbReference type="EMBL" id="SHJ72415.1"/>
    </source>
</evidence>
<dbReference type="GO" id="GO:0000049">
    <property type="term" value="F:tRNA binding"/>
    <property type="evidence" value="ECO:0007669"/>
    <property type="project" value="TreeGrafter"/>
</dbReference>
<evidence type="ECO:0000256" key="11">
    <source>
        <dbReference type="ARBA" id="ARBA00048366"/>
    </source>
</evidence>
<dbReference type="PROSITE" id="PS51163">
    <property type="entry name" value="YRDC"/>
    <property type="match status" value="1"/>
</dbReference>
<dbReference type="STRING" id="156994.SAMN04488028_1011024"/>
<organism evidence="13 14">
    <name type="scientific">Reichenbachiella agariperforans</name>
    <dbReference type="NCBI Taxonomy" id="156994"/>
    <lineage>
        <taxon>Bacteria</taxon>
        <taxon>Pseudomonadati</taxon>
        <taxon>Bacteroidota</taxon>
        <taxon>Cytophagia</taxon>
        <taxon>Cytophagales</taxon>
        <taxon>Reichenbachiellaceae</taxon>
        <taxon>Reichenbachiella</taxon>
    </lineage>
</organism>
<keyword evidence="4" id="KW-0963">Cytoplasm</keyword>
<keyword evidence="14" id="KW-1185">Reference proteome</keyword>